<organism evidence="4 5">
    <name type="scientific">Rhynchosporium graminicola</name>
    <dbReference type="NCBI Taxonomy" id="2792576"/>
    <lineage>
        <taxon>Eukaryota</taxon>
        <taxon>Fungi</taxon>
        <taxon>Dikarya</taxon>
        <taxon>Ascomycota</taxon>
        <taxon>Pezizomycotina</taxon>
        <taxon>Leotiomycetes</taxon>
        <taxon>Helotiales</taxon>
        <taxon>Ploettnerulaceae</taxon>
        <taxon>Rhynchosporium</taxon>
    </lineage>
</organism>
<dbReference type="InterPro" id="IPR012338">
    <property type="entry name" value="Beta-lactam/transpept-like"/>
</dbReference>
<dbReference type="Gene3D" id="2.40.128.600">
    <property type="match status" value="1"/>
</dbReference>
<evidence type="ECO:0000256" key="1">
    <source>
        <dbReference type="ARBA" id="ARBA00038215"/>
    </source>
</evidence>
<dbReference type="Gene3D" id="3.40.710.10">
    <property type="entry name" value="DD-peptidase/beta-lactamase superfamily"/>
    <property type="match status" value="2"/>
</dbReference>
<protein>
    <recommendedName>
        <fullName evidence="6">Beta-lactamase-related domain-containing protein</fullName>
    </recommendedName>
</protein>
<proteinExistence type="inferred from homology"/>
<evidence type="ECO:0000313" key="4">
    <source>
        <dbReference type="EMBL" id="CZT08557.1"/>
    </source>
</evidence>
<keyword evidence="5" id="KW-1185">Reference proteome</keyword>
<feature type="domain" description="Beta-lactamase-related" evidence="2">
    <location>
        <begin position="61"/>
        <end position="220"/>
    </location>
</feature>
<evidence type="ECO:0000259" key="3">
    <source>
        <dbReference type="Pfam" id="PF11954"/>
    </source>
</evidence>
<dbReference type="InterPro" id="IPR001466">
    <property type="entry name" value="Beta-lactam-related"/>
</dbReference>
<dbReference type="PANTHER" id="PTHR46825">
    <property type="entry name" value="D-ALANYL-D-ALANINE-CARBOXYPEPTIDASE/ENDOPEPTIDASE AMPH"/>
    <property type="match status" value="1"/>
</dbReference>
<evidence type="ECO:0000313" key="5">
    <source>
        <dbReference type="Proteomes" id="UP000178129"/>
    </source>
</evidence>
<dbReference type="AlphaFoldDB" id="A0A1E1LDJ1"/>
<feature type="domain" description="Peptidase S12 Pab87-related C-terminal" evidence="3">
    <location>
        <begin position="436"/>
        <end position="535"/>
    </location>
</feature>
<dbReference type="Pfam" id="PF00144">
    <property type="entry name" value="Beta-lactamase"/>
    <property type="match status" value="1"/>
</dbReference>
<dbReference type="InterPro" id="IPR050491">
    <property type="entry name" value="AmpC-like"/>
</dbReference>
<gene>
    <name evidence="4" type="ORF">RCO7_08149</name>
</gene>
<dbReference type="InParanoid" id="A0A1E1LDJ1"/>
<dbReference type="Pfam" id="PF11954">
    <property type="entry name" value="DUF3471"/>
    <property type="match status" value="1"/>
</dbReference>
<sequence length="548" mass="60338">MLAAQFSATAVFCPVATVLLTREAHTSPFFSNCGPPNPVMYPLPVMMADLASRLDDLRPTVLKLMAIGGTPGVSLGLMVKGKQVYQANYGYRDASKKLPINEDTTNPVCSMTKAVTSAAMGILVEENKVQWDTLVKDALPGFHISDDILQNQMTITDLLCHRAGLSWADKLIIGTENNVLVSGDDAMKFFNSQTRLMPFRGAFAYNNMGYEIAGKVIEALNNVGACYNTLDEGIYAQIPCVKLGDNGFGSAHAGMRRCVNDLMKLYNAFISSFNDQFATGKSATKGSPLKQVKELMSAKIPMGQPTKNEVSYGLGWARIQLPGAMGQIGINPDLLPEGMPIVGKEVSSQLLIFHQGSLPGALSIVILLPESQSAIFVTTNSLALNDVPDWIGQLFLEALLEVPSAARNDYIKAAEKTRAENLKWYPNLIQELKQAQENGTSPRNFEDYAGTYWDKYGIFKIIVTVQEGKLYWKLQGLESEKFELSHYQNDSFTWLATRNELSRRGRWVGGDQGPDFWKVEFKTASEGKISHLSWSHDNGVLANVYIKS</sequence>
<evidence type="ECO:0008006" key="6">
    <source>
        <dbReference type="Google" id="ProtNLM"/>
    </source>
</evidence>
<evidence type="ECO:0000259" key="2">
    <source>
        <dbReference type="Pfam" id="PF00144"/>
    </source>
</evidence>
<dbReference type="Proteomes" id="UP000178129">
    <property type="component" value="Unassembled WGS sequence"/>
</dbReference>
<dbReference type="PANTHER" id="PTHR46825:SF14">
    <property type="entry name" value="BETA-LACTAMASE-RELATED DOMAIN-CONTAINING PROTEIN"/>
    <property type="match status" value="1"/>
</dbReference>
<dbReference type="SUPFAM" id="SSF56601">
    <property type="entry name" value="beta-lactamase/transpeptidase-like"/>
    <property type="match status" value="1"/>
</dbReference>
<reference evidence="5" key="1">
    <citation type="submission" date="2016-03" db="EMBL/GenBank/DDBJ databases">
        <authorList>
            <person name="Ploux O."/>
        </authorList>
    </citation>
    <scope>NUCLEOTIDE SEQUENCE [LARGE SCALE GENOMIC DNA]</scope>
    <source>
        <strain evidence="5">UK7</strain>
    </source>
</reference>
<accession>A0A1E1LDJ1</accession>
<dbReference type="InterPro" id="IPR021860">
    <property type="entry name" value="Peptidase_S12_Pab87-rel_C"/>
</dbReference>
<dbReference type="EMBL" id="FJUW01000046">
    <property type="protein sequence ID" value="CZT08557.1"/>
    <property type="molecule type" value="Genomic_DNA"/>
</dbReference>
<name>A0A1E1LDJ1_9HELO</name>
<comment type="caution">
    <text evidence="4">The sequence shown here is derived from an EMBL/GenBank/DDBJ whole genome shotgun (WGS) entry which is preliminary data.</text>
</comment>
<dbReference type="STRING" id="914237.A0A1E1LDJ1"/>
<comment type="similarity">
    <text evidence="1">Belongs to the peptidase S12 family.</text>
</comment>